<evidence type="ECO:0000259" key="1">
    <source>
        <dbReference type="Pfam" id="PF00501"/>
    </source>
</evidence>
<reference evidence="3 4" key="1">
    <citation type="journal article" date="2019" name="Int. J. Syst. Evol. Microbiol.">
        <title>The Global Catalogue of Microorganisms (GCM) 10K type strain sequencing project: providing services to taxonomists for standard genome sequencing and annotation.</title>
        <authorList>
            <consortium name="The Broad Institute Genomics Platform"/>
            <consortium name="The Broad Institute Genome Sequencing Center for Infectious Disease"/>
            <person name="Wu L."/>
            <person name="Ma J."/>
        </authorList>
    </citation>
    <scope>NUCLEOTIDE SEQUENCE [LARGE SCALE GENOMIC DNA]</scope>
    <source>
        <strain evidence="3 4">JCM 10696</strain>
    </source>
</reference>
<dbReference type="InterPro" id="IPR025110">
    <property type="entry name" value="AMP-bd_C"/>
</dbReference>
<evidence type="ECO:0000313" key="4">
    <source>
        <dbReference type="Proteomes" id="UP001500665"/>
    </source>
</evidence>
<keyword evidence="4" id="KW-1185">Reference proteome</keyword>
<dbReference type="PANTHER" id="PTHR43767">
    <property type="entry name" value="LONG-CHAIN-FATTY-ACID--COA LIGASE"/>
    <property type="match status" value="1"/>
</dbReference>
<gene>
    <name evidence="3" type="ORF">GCM10009550_56760</name>
</gene>
<dbReference type="Gene3D" id="3.30.300.30">
    <property type="match status" value="1"/>
</dbReference>
<dbReference type="Gene3D" id="3.40.50.12780">
    <property type="entry name" value="N-terminal domain of ligase-like"/>
    <property type="match status" value="1"/>
</dbReference>
<comment type="caution">
    <text evidence="3">The sequence shown here is derived from an EMBL/GenBank/DDBJ whole genome shotgun (WGS) entry which is preliminary data.</text>
</comment>
<dbReference type="Pfam" id="PF13193">
    <property type="entry name" value="AMP-binding_C"/>
    <property type="match status" value="1"/>
</dbReference>
<dbReference type="PANTHER" id="PTHR43767:SF12">
    <property type="entry name" value="AMP-DEPENDENT SYNTHETASE AND LIGASE"/>
    <property type="match status" value="1"/>
</dbReference>
<feature type="domain" description="AMP-dependent synthetase/ligase" evidence="1">
    <location>
        <begin position="28"/>
        <end position="395"/>
    </location>
</feature>
<protein>
    <submittedName>
        <fullName evidence="3">Cyclohexanecarboxylate-CoA ligase</fullName>
    </submittedName>
</protein>
<accession>A0ABN1RS43</accession>
<dbReference type="InterPro" id="IPR042099">
    <property type="entry name" value="ANL_N_sf"/>
</dbReference>
<dbReference type="InterPro" id="IPR050237">
    <property type="entry name" value="ATP-dep_AMP-bd_enzyme"/>
</dbReference>
<keyword evidence="3" id="KW-0436">Ligase</keyword>
<dbReference type="InterPro" id="IPR000873">
    <property type="entry name" value="AMP-dep_synth/lig_dom"/>
</dbReference>
<sequence>MPWVSSETARAYREAGWWADDTVLDAVRRNAAAEPDSPAYTCDGLRVSWSGFQLVSQQLAQVLVEAGVRPDDRVAVCMRDSIELHACFVAVEHAAATIAGIGARAGRREIRHLLGQVGAALLVTGPVHDGADAADLVAGLRAEGLDLRHLVVCLDPDGLTAVLDGVPVRPGERAVRELAERRRGPDDLYLINSTSGTTGLPKAVLHTQNRWTYFHRKAVANGALGPGEVILGAVPAPFGFGLWTSHITPIRLGAHTVLLDRFTPRAALEAIERERVTMLCCVSTQFIMMLTDPDLDRHDLSSLRVVFTGGETVPYERALEFERRTGAAILQFYGSNETGLLSGTTLADPPERRLRTAGRVAPEMRVRLFDGDRDVTGQGRGQPACKGPATGIGYLDDEAANEKLFTPDGWMLMGDICEIDDEGYLTVVGRLSDFVVRGGKNISLPVVENDVLGHPAVAHAAAVGMPDPVFGERVCVYVELRPGASLTLDGLRAHLAERGVSKELYPERLIALAELPRSSGAKVAKGELRADIARRIAAEAEHASPTTGER</sequence>
<organism evidence="3 4">
    <name type="scientific">Actinocorallia libanotica</name>
    <dbReference type="NCBI Taxonomy" id="46162"/>
    <lineage>
        <taxon>Bacteria</taxon>
        <taxon>Bacillati</taxon>
        <taxon>Actinomycetota</taxon>
        <taxon>Actinomycetes</taxon>
        <taxon>Streptosporangiales</taxon>
        <taxon>Thermomonosporaceae</taxon>
        <taxon>Actinocorallia</taxon>
    </lineage>
</organism>
<evidence type="ECO:0000259" key="2">
    <source>
        <dbReference type="Pfam" id="PF13193"/>
    </source>
</evidence>
<dbReference type="Pfam" id="PF00501">
    <property type="entry name" value="AMP-binding"/>
    <property type="match status" value="1"/>
</dbReference>
<proteinExistence type="predicted"/>
<dbReference type="InterPro" id="IPR045851">
    <property type="entry name" value="AMP-bd_C_sf"/>
</dbReference>
<name>A0ABN1RS43_9ACTN</name>
<evidence type="ECO:0000313" key="3">
    <source>
        <dbReference type="EMBL" id="GAA0962563.1"/>
    </source>
</evidence>
<dbReference type="GO" id="GO:0016874">
    <property type="term" value="F:ligase activity"/>
    <property type="evidence" value="ECO:0007669"/>
    <property type="project" value="UniProtKB-KW"/>
</dbReference>
<dbReference type="Proteomes" id="UP001500665">
    <property type="component" value="Unassembled WGS sequence"/>
</dbReference>
<dbReference type="RefSeq" id="WP_344244060.1">
    <property type="nucleotide sequence ID" value="NZ_BAAAHH010000028.1"/>
</dbReference>
<feature type="domain" description="AMP-binding enzyme C-terminal" evidence="2">
    <location>
        <begin position="447"/>
        <end position="519"/>
    </location>
</feature>
<dbReference type="SUPFAM" id="SSF56801">
    <property type="entry name" value="Acetyl-CoA synthetase-like"/>
    <property type="match status" value="1"/>
</dbReference>
<dbReference type="EMBL" id="BAAAHH010000028">
    <property type="protein sequence ID" value="GAA0962563.1"/>
    <property type="molecule type" value="Genomic_DNA"/>
</dbReference>